<dbReference type="SUPFAM" id="SSF51445">
    <property type="entry name" value="(Trans)glycosidases"/>
    <property type="match status" value="1"/>
</dbReference>
<sequence>MHLSQTALLLAATAAQTALCASTTKKRGLVYTPSEKHPQDDQIWDTSSSDLTWYYNYGDTPSPAYAKASKLQFVPMLWGAPTDTSDMTFHDSIVSQINSGAKFPYVLSYNEPDGQGNGGSNVPADLAAETWIRELEPLRKYNVSLGAPAVTGAPSGFTWLQNFFTACNGNCHADFIPVHWYGDYIGLASHIGQVQGTYHNMTIWVTEFADPDQNLNDSQSFFNQSTKYFDSIDYITHYSYFGAFRSDASNVGPYSAMLTQNGQLTDIGSWYLGHGSTGHRPKGAAASLSVSARWVFVILAAITWGLA</sequence>
<dbReference type="STRING" id="1328760.A0A165A8J1"/>
<dbReference type="GO" id="GO:0071966">
    <property type="term" value="P:fungal-type cell wall polysaccharide metabolic process"/>
    <property type="evidence" value="ECO:0007669"/>
    <property type="project" value="TreeGrafter"/>
</dbReference>
<feature type="domain" description="Asl1-like glycosyl hydrolase catalytic" evidence="2">
    <location>
        <begin position="28"/>
        <end position="271"/>
    </location>
</feature>
<proteinExistence type="predicted"/>
<dbReference type="OMA" id="WYDINST"/>
<dbReference type="PANTHER" id="PTHR34154">
    <property type="entry name" value="ALKALI-SENSITIVE LINKAGE PROTEIN 1"/>
    <property type="match status" value="1"/>
</dbReference>
<dbReference type="InterPro" id="IPR024655">
    <property type="entry name" value="Asl1_glyco_hydro_catalytic"/>
</dbReference>
<name>A0A165A8J1_XYLHT</name>
<dbReference type="RefSeq" id="XP_018185651.1">
    <property type="nucleotide sequence ID" value="XM_018335458.1"/>
</dbReference>
<dbReference type="Proteomes" id="UP000076632">
    <property type="component" value="Unassembled WGS sequence"/>
</dbReference>
<keyword evidence="1" id="KW-0732">Signal</keyword>
<evidence type="ECO:0000256" key="1">
    <source>
        <dbReference type="SAM" id="SignalP"/>
    </source>
</evidence>
<dbReference type="GeneID" id="28900595"/>
<dbReference type="AlphaFoldDB" id="A0A165A8J1"/>
<dbReference type="FunFam" id="3.20.20.80:FF:000207">
    <property type="entry name" value="Glycoside hydrolase family 128 protein"/>
    <property type="match status" value="1"/>
</dbReference>
<dbReference type="EMBL" id="KV407464">
    <property type="protein sequence ID" value="KZF20096.1"/>
    <property type="molecule type" value="Genomic_DNA"/>
</dbReference>
<dbReference type="PANTHER" id="PTHR34154:SF3">
    <property type="entry name" value="ALKALI-SENSITIVE LINKAGE PROTEIN 1"/>
    <property type="match status" value="1"/>
</dbReference>
<dbReference type="OrthoDB" id="43654at2759"/>
<protein>
    <submittedName>
        <fullName evidence="3">Glycoside hydrolase family 128 protein</fullName>
    </submittedName>
</protein>
<evidence type="ECO:0000259" key="2">
    <source>
        <dbReference type="Pfam" id="PF11790"/>
    </source>
</evidence>
<feature type="chain" id="PRO_5007855196" evidence="1">
    <location>
        <begin position="21"/>
        <end position="307"/>
    </location>
</feature>
<gene>
    <name evidence="3" type="ORF">L228DRAFT_270849</name>
</gene>
<feature type="signal peptide" evidence="1">
    <location>
        <begin position="1"/>
        <end position="20"/>
    </location>
</feature>
<evidence type="ECO:0000313" key="4">
    <source>
        <dbReference type="Proteomes" id="UP000076632"/>
    </source>
</evidence>
<dbReference type="InterPro" id="IPR017853">
    <property type="entry name" value="GH"/>
</dbReference>
<dbReference type="GO" id="GO:0009277">
    <property type="term" value="C:fungal-type cell wall"/>
    <property type="evidence" value="ECO:0007669"/>
    <property type="project" value="TreeGrafter"/>
</dbReference>
<dbReference type="Gene3D" id="3.20.20.80">
    <property type="entry name" value="Glycosidases"/>
    <property type="match status" value="1"/>
</dbReference>
<dbReference type="InParanoid" id="A0A165A8J1"/>
<keyword evidence="4" id="KW-1185">Reference proteome</keyword>
<dbReference type="GO" id="GO:0016787">
    <property type="term" value="F:hydrolase activity"/>
    <property type="evidence" value="ECO:0007669"/>
    <property type="project" value="UniProtKB-KW"/>
</dbReference>
<dbReference type="Pfam" id="PF11790">
    <property type="entry name" value="Glyco_hydro_cc"/>
    <property type="match status" value="1"/>
</dbReference>
<evidence type="ECO:0000313" key="3">
    <source>
        <dbReference type="EMBL" id="KZF20096.1"/>
    </source>
</evidence>
<reference evidence="3 4" key="1">
    <citation type="journal article" date="2016" name="Fungal Biol.">
        <title>The genome of Xylona heveae provides a window into fungal endophytism.</title>
        <authorList>
            <person name="Gazis R."/>
            <person name="Kuo A."/>
            <person name="Riley R."/>
            <person name="LaButti K."/>
            <person name="Lipzen A."/>
            <person name="Lin J."/>
            <person name="Amirebrahimi M."/>
            <person name="Hesse C.N."/>
            <person name="Spatafora J.W."/>
            <person name="Henrissat B."/>
            <person name="Hainaut M."/>
            <person name="Grigoriev I.V."/>
            <person name="Hibbett D.S."/>
        </authorList>
    </citation>
    <scope>NUCLEOTIDE SEQUENCE [LARGE SCALE GENOMIC DNA]</scope>
    <source>
        <strain evidence="3 4">TC161</strain>
    </source>
</reference>
<dbReference type="InterPro" id="IPR053183">
    <property type="entry name" value="ASL1"/>
</dbReference>
<accession>A0A165A8J1</accession>
<keyword evidence="3" id="KW-0378">Hydrolase</keyword>
<organism evidence="3 4">
    <name type="scientific">Xylona heveae (strain CBS 132557 / TC161)</name>
    <dbReference type="NCBI Taxonomy" id="1328760"/>
    <lineage>
        <taxon>Eukaryota</taxon>
        <taxon>Fungi</taxon>
        <taxon>Dikarya</taxon>
        <taxon>Ascomycota</taxon>
        <taxon>Pezizomycotina</taxon>
        <taxon>Xylonomycetes</taxon>
        <taxon>Xylonales</taxon>
        <taxon>Xylonaceae</taxon>
        <taxon>Xylona</taxon>
    </lineage>
</organism>